<dbReference type="RefSeq" id="XP_003098528.2">
    <property type="nucleotide sequence ID" value="XM_003098480.2"/>
</dbReference>
<protein>
    <submittedName>
        <fullName evidence="1">Uncharacterized protein</fullName>
    </submittedName>
</protein>
<dbReference type="FunCoup" id="E3MZH3">
    <property type="interactions" value="1125"/>
</dbReference>
<dbReference type="KEGG" id="crq:GCK72_025111"/>
<name>E3MZH3_CAERE</name>
<reference evidence="1" key="1">
    <citation type="submission" date="2007-07" db="EMBL/GenBank/DDBJ databases">
        <title>PCAP assembly of the Caenorhabditis remanei genome.</title>
        <authorList>
            <consortium name="The Caenorhabditis remanei Sequencing Consortium"/>
            <person name="Wilson R.K."/>
        </authorList>
    </citation>
    <scope>NUCLEOTIDE SEQUENCE [LARGE SCALE GENOMIC DNA]</scope>
    <source>
        <strain evidence="1">PB4641</strain>
    </source>
</reference>
<organism evidence="2">
    <name type="scientific">Caenorhabditis remanei</name>
    <name type="common">Caenorhabditis vulgaris</name>
    <dbReference type="NCBI Taxonomy" id="31234"/>
    <lineage>
        <taxon>Eukaryota</taxon>
        <taxon>Metazoa</taxon>
        <taxon>Ecdysozoa</taxon>
        <taxon>Nematoda</taxon>
        <taxon>Chromadorea</taxon>
        <taxon>Rhabditida</taxon>
        <taxon>Rhabditina</taxon>
        <taxon>Rhabditomorpha</taxon>
        <taxon>Rhabditoidea</taxon>
        <taxon>Rhabditidae</taxon>
        <taxon>Peloderinae</taxon>
        <taxon>Caenorhabditis</taxon>
    </lineage>
</organism>
<sequence>MELKKSCEEAADFRISFYSKIKAGWNTQPLDDTKMVHYLYRIFYMAPNDQEVQVFEWHNFFDIHHDFPMRVHIDNTDDHKKCASMADIIAWFTKPEKDRNALRRLGMTPKLIYCLGCKTVEEREFLSLMTLKKMAKPVEEPAPFKIKPISSKAAKRLGMSPMEMADAAVSCSNLHAQPIQAQNNYLSSVIGFPLRRSASALLFPVTDLLEHHYIKQPETIVTDTSMWPIEKASSSYDLNKPDAPPKPKTSKASALLPSIVFGDSSAKLDPNEPLRKNGTVDMPILKQSEAHKKSIARRKRHERLLKASEWYRITDEEKATLVEIKIRQRILLIQHYIRGWQDMGVKDACVAKWLGEDLCKPLHSRRFASFEYHHFIPSHVLQILTKLNKVQMEKYAKNYLVYMQRVESLKSYSDGRGEHQKRKEDNAYNIS</sequence>
<dbReference type="CTD" id="9801492"/>
<dbReference type="InParanoid" id="E3MZH3"/>
<accession>E3MZH3</accession>
<gene>
    <name evidence="1" type="ORF">CRE_05955</name>
</gene>
<dbReference type="OMA" id="HYLYRIF"/>
<evidence type="ECO:0000313" key="2">
    <source>
        <dbReference type="Proteomes" id="UP000008281"/>
    </source>
</evidence>
<dbReference type="HOGENOM" id="CLU_048168_0_0_1"/>
<dbReference type="Proteomes" id="UP000008281">
    <property type="component" value="Unassembled WGS sequence"/>
</dbReference>
<dbReference type="AlphaFoldDB" id="E3MZH3"/>
<dbReference type="EMBL" id="DS268500">
    <property type="protein sequence ID" value="EFP12941.1"/>
    <property type="molecule type" value="Genomic_DNA"/>
</dbReference>
<evidence type="ECO:0000313" key="1">
    <source>
        <dbReference type="EMBL" id="EFP12941.1"/>
    </source>
</evidence>
<dbReference type="GeneID" id="9801492"/>
<keyword evidence="2" id="KW-1185">Reference proteome</keyword>
<dbReference type="OrthoDB" id="5796570at2759"/>
<proteinExistence type="predicted"/>